<feature type="compositionally biased region" description="Basic residues" evidence="7">
    <location>
        <begin position="657"/>
        <end position="670"/>
    </location>
</feature>
<dbReference type="CDD" id="cd13136">
    <property type="entry name" value="MATE_DinF_like"/>
    <property type="match status" value="1"/>
</dbReference>
<feature type="region of interest" description="Disordered" evidence="7">
    <location>
        <begin position="657"/>
        <end position="775"/>
    </location>
</feature>
<accession>A0AAW1SCU2</accession>
<dbReference type="NCBIfam" id="TIGR00797">
    <property type="entry name" value="matE"/>
    <property type="match status" value="1"/>
</dbReference>
<feature type="compositionally biased region" description="Low complexity" evidence="7">
    <location>
        <begin position="592"/>
        <end position="607"/>
    </location>
</feature>
<keyword evidence="5 6" id="KW-0472">Membrane</keyword>
<feature type="transmembrane region" description="Helical" evidence="6">
    <location>
        <begin position="295"/>
        <end position="318"/>
    </location>
</feature>
<feature type="region of interest" description="Disordered" evidence="7">
    <location>
        <begin position="888"/>
        <end position="915"/>
    </location>
</feature>
<feature type="domain" description="Suppressor of white apricot N-terminal" evidence="8">
    <location>
        <begin position="441"/>
        <end position="589"/>
    </location>
</feature>
<evidence type="ECO:0000256" key="1">
    <source>
        <dbReference type="ARBA" id="ARBA00004141"/>
    </source>
</evidence>
<dbReference type="EMBL" id="JALJOU010000004">
    <property type="protein sequence ID" value="KAK9844124.1"/>
    <property type="molecule type" value="Genomic_DNA"/>
</dbReference>
<feature type="transmembrane region" description="Helical" evidence="6">
    <location>
        <begin position="330"/>
        <end position="355"/>
    </location>
</feature>
<dbReference type="SMART" id="SM01141">
    <property type="entry name" value="DRY_EERY"/>
    <property type="match status" value="1"/>
</dbReference>
<dbReference type="PANTHER" id="PTHR42893">
    <property type="entry name" value="PROTEIN DETOXIFICATION 44, CHLOROPLASTIC-RELATED"/>
    <property type="match status" value="1"/>
</dbReference>
<protein>
    <recommendedName>
        <fullName evidence="6">Protein DETOXIFICATION</fullName>
    </recommendedName>
    <alternativeName>
        <fullName evidence="6">Multidrug and toxic compound extrusion protein</fullName>
    </alternativeName>
</protein>
<comment type="subcellular location">
    <subcellularLocation>
        <location evidence="1">Membrane</location>
        <topology evidence="1">Multi-pass membrane protein</topology>
    </subcellularLocation>
</comment>
<feature type="transmembrane region" description="Helical" evidence="6">
    <location>
        <begin position="260"/>
        <end position="283"/>
    </location>
</feature>
<comment type="similarity">
    <text evidence="2 6">Belongs to the multi antimicrobial extrusion (MATE) (TC 2.A.66.1) family.</text>
</comment>
<reference evidence="9 10" key="1">
    <citation type="journal article" date="2024" name="Nat. Commun.">
        <title>Phylogenomics reveals the evolutionary origins of lichenization in chlorophyte algae.</title>
        <authorList>
            <person name="Puginier C."/>
            <person name="Libourel C."/>
            <person name="Otte J."/>
            <person name="Skaloud P."/>
            <person name="Haon M."/>
            <person name="Grisel S."/>
            <person name="Petersen M."/>
            <person name="Berrin J.G."/>
            <person name="Delaux P.M."/>
            <person name="Dal Grande F."/>
            <person name="Keller J."/>
        </authorList>
    </citation>
    <scope>NUCLEOTIDE SEQUENCE [LARGE SCALE GENOMIC DNA]</scope>
    <source>
        <strain evidence="9 10">SAG 245.80</strain>
    </source>
</reference>
<keyword evidence="3 6" id="KW-0812">Transmembrane</keyword>
<gene>
    <name evidence="9" type="ORF">WJX81_005141</name>
</gene>
<evidence type="ECO:0000256" key="5">
    <source>
        <dbReference type="ARBA" id="ARBA00023136"/>
    </source>
</evidence>
<feature type="compositionally biased region" description="Basic and acidic residues" evidence="7">
    <location>
        <begin position="821"/>
        <end position="841"/>
    </location>
</feature>
<proteinExistence type="inferred from homology"/>
<dbReference type="AlphaFoldDB" id="A0AAW1SCU2"/>
<feature type="transmembrane region" description="Helical" evidence="6">
    <location>
        <begin position="78"/>
        <end position="104"/>
    </location>
</feature>
<evidence type="ECO:0000256" key="6">
    <source>
        <dbReference type="RuleBase" id="RU004914"/>
    </source>
</evidence>
<dbReference type="InterPro" id="IPR002528">
    <property type="entry name" value="MATE_fam"/>
</dbReference>
<dbReference type="InterPro" id="IPR044644">
    <property type="entry name" value="DinF-like"/>
</dbReference>
<feature type="transmembrane region" description="Helical" evidence="6">
    <location>
        <begin position="230"/>
        <end position="254"/>
    </location>
</feature>
<evidence type="ECO:0000256" key="3">
    <source>
        <dbReference type="ARBA" id="ARBA00022692"/>
    </source>
</evidence>
<feature type="compositionally biased region" description="Low complexity" evidence="7">
    <location>
        <begin position="671"/>
        <end position="684"/>
    </location>
</feature>
<dbReference type="GO" id="GO:0015297">
    <property type="term" value="F:antiporter activity"/>
    <property type="evidence" value="ECO:0007669"/>
    <property type="project" value="InterPro"/>
</dbReference>
<feature type="transmembrane region" description="Helical" evidence="6">
    <location>
        <begin position="147"/>
        <end position="167"/>
    </location>
</feature>
<evidence type="ECO:0000259" key="8">
    <source>
        <dbReference type="SMART" id="SM01141"/>
    </source>
</evidence>
<name>A0AAW1SCU2_9CHLO</name>
<evidence type="ECO:0000313" key="10">
    <source>
        <dbReference type="Proteomes" id="UP001445335"/>
    </source>
</evidence>
<comment type="caution">
    <text evidence="9">The sequence shown here is derived from an EMBL/GenBank/DDBJ whole genome shotgun (WGS) entry which is preliminary data.</text>
</comment>
<feature type="region of interest" description="Disordered" evidence="7">
    <location>
        <begin position="585"/>
        <end position="623"/>
    </location>
</feature>
<dbReference type="GO" id="GO:0042910">
    <property type="term" value="F:xenobiotic transmembrane transporter activity"/>
    <property type="evidence" value="ECO:0007669"/>
    <property type="project" value="InterPro"/>
</dbReference>
<keyword evidence="10" id="KW-1185">Reference proteome</keyword>
<evidence type="ECO:0000256" key="7">
    <source>
        <dbReference type="SAM" id="MobiDB-lite"/>
    </source>
</evidence>
<dbReference type="PANTHER" id="PTHR42893:SF46">
    <property type="entry name" value="PROTEIN DETOXIFICATION 44, CHLOROPLASTIC"/>
    <property type="match status" value="1"/>
</dbReference>
<dbReference type="InterPro" id="IPR019147">
    <property type="entry name" value="SWAP_N_domain"/>
</dbReference>
<feature type="compositionally biased region" description="Low complexity" evidence="7">
    <location>
        <begin position="720"/>
        <end position="732"/>
    </location>
</feature>
<feature type="transmembrane region" description="Helical" evidence="6">
    <location>
        <begin position="173"/>
        <end position="196"/>
    </location>
</feature>
<dbReference type="Proteomes" id="UP001445335">
    <property type="component" value="Unassembled WGS sequence"/>
</dbReference>
<feature type="transmembrane region" description="Helical" evidence="6">
    <location>
        <begin position="110"/>
        <end position="135"/>
    </location>
</feature>
<sequence>MAVPALFSIILDPTMSLVDTALVGRLGAAQLGAVGLSTILFGFAAFCWNFLLILTTPKVAAAVARNDLDAASQTTAEGLWVAVVCGLAVGVAMAAGAPLLVAVANTPPEVAAHAVAFLRCRALACPALLALYVAIGSLRGHQDTRTPLNAALAANAVNLALDIVLIFGLRLGVAGAALATSASQYTCVALLLWALLRKRLLQMRHLRSPPSFRTFAPLLRSGLALSLRNLSTMGAIVFGTTVVSGMGTASLAAHEILRQLFIFSIQVFSALDIAAQSMVASFTSQQSRRGDARGVMLRLLQIALMLSSVIAAVLIVGRHRLPLVFTRDPAVARLVATILPLLAMCMPFDAAAAVLDGSLLGASETAWVSRSALLVALGVVLAMLATRRLHGSLFFVWLSLKGLSVGRTAAGTIRVCAEGNPLSASQRRAELAAVEAETPENLLRVDGRAARLVRSQQCYLAAEAREGMFAWNGQEDNLIDRFDGRALLDFYREPDPRSRRPKTEDELELDAMVTFEAFRDLVKLLQLGVVDETGIALAEEENLEARAQAQSAAALEAGGKAAAGPSLPFSAPAGTGQFGAVGFSYGGDEGSAGDSDASSSSSGSDSAEGVEEDEGSGMGDADGLAANLGIDSFSALLRRAEREEAATALGLKPRKKLVYSRKKAAHRARRMAGQGLGPLAAGAPRQPDIKPPRAARGSEWPARRGSPSYESYRRRRSRSRSASPGRRGAARPQTEFITEFSVGEEPSQGGPGERAALREPRAPGGAAPEERAARAQQPGVILDALPRGADPAIGSGPVALPAQAVTLHGVRASSGRWGGGAERRGDERRRTHEAERAREAATRPPAPQARDKAKETPMERLKRLRAAQISAAFAKESLTTAQRRLATEREHAARLQMQRSLERRSPSPSYRRSRSRENFITIHIIPTHKSGGHAMPTTL</sequence>
<dbReference type="GO" id="GO:0016020">
    <property type="term" value="C:membrane"/>
    <property type="evidence" value="ECO:0007669"/>
    <property type="project" value="UniProtKB-SubCell"/>
</dbReference>
<feature type="transmembrane region" description="Helical" evidence="6">
    <location>
        <begin position="367"/>
        <end position="385"/>
    </location>
</feature>
<feature type="region of interest" description="Disordered" evidence="7">
    <location>
        <begin position="812"/>
        <end position="857"/>
    </location>
</feature>
<evidence type="ECO:0000256" key="4">
    <source>
        <dbReference type="ARBA" id="ARBA00022989"/>
    </source>
</evidence>
<evidence type="ECO:0000256" key="2">
    <source>
        <dbReference type="ARBA" id="ARBA00010199"/>
    </source>
</evidence>
<feature type="transmembrane region" description="Helical" evidence="6">
    <location>
        <begin position="32"/>
        <end position="57"/>
    </location>
</feature>
<dbReference type="Pfam" id="PF01554">
    <property type="entry name" value="MatE"/>
    <property type="match status" value="2"/>
</dbReference>
<keyword evidence="4 6" id="KW-1133">Transmembrane helix</keyword>
<dbReference type="Pfam" id="PF09750">
    <property type="entry name" value="DRY_EERY"/>
    <property type="match status" value="1"/>
</dbReference>
<organism evidence="9 10">
    <name type="scientific">Elliptochloris bilobata</name>
    <dbReference type="NCBI Taxonomy" id="381761"/>
    <lineage>
        <taxon>Eukaryota</taxon>
        <taxon>Viridiplantae</taxon>
        <taxon>Chlorophyta</taxon>
        <taxon>core chlorophytes</taxon>
        <taxon>Trebouxiophyceae</taxon>
        <taxon>Trebouxiophyceae incertae sedis</taxon>
        <taxon>Elliptochloris clade</taxon>
        <taxon>Elliptochloris</taxon>
    </lineage>
</organism>
<evidence type="ECO:0000313" key="9">
    <source>
        <dbReference type="EMBL" id="KAK9844124.1"/>
    </source>
</evidence>